<dbReference type="EMBL" id="CP133616">
    <property type="protein sequence ID" value="WMV30255.1"/>
    <property type="molecule type" value="Genomic_DNA"/>
</dbReference>
<dbReference type="SUPFAM" id="SSF56672">
    <property type="entry name" value="DNA/RNA polymerases"/>
    <property type="match status" value="1"/>
</dbReference>
<dbReference type="InterPro" id="IPR043502">
    <property type="entry name" value="DNA/RNA_pol_sf"/>
</dbReference>
<name>A0AAF0R058_SOLVR</name>
<evidence type="ECO:0000313" key="2">
    <source>
        <dbReference type="EMBL" id="WMV30255.1"/>
    </source>
</evidence>
<proteinExistence type="predicted"/>
<feature type="domain" description="Reverse transcriptase" evidence="1">
    <location>
        <begin position="180"/>
        <end position="314"/>
    </location>
</feature>
<evidence type="ECO:0000313" key="3">
    <source>
        <dbReference type="Proteomes" id="UP001234989"/>
    </source>
</evidence>
<dbReference type="Gene3D" id="3.10.10.10">
    <property type="entry name" value="HIV Type 1 Reverse Transcriptase, subunit A, domain 1"/>
    <property type="match status" value="1"/>
</dbReference>
<organism evidence="2 3">
    <name type="scientific">Solanum verrucosum</name>
    <dbReference type="NCBI Taxonomy" id="315347"/>
    <lineage>
        <taxon>Eukaryota</taxon>
        <taxon>Viridiplantae</taxon>
        <taxon>Streptophyta</taxon>
        <taxon>Embryophyta</taxon>
        <taxon>Tracheophyta</taxon>
        <taxon>Spermatophyta</taxon>
        <taxon>Magnoliopsida</taxon>
        <taxon>eudicotyledons</taxon>
        <taxon>Gunneridae</taxon>
        <taxon>Pentapetalae</taxon>
        <taxon>asterids</taxon>
        <taxon>lamiids</taxon>
        <taxon>Solanales</taxon>
        <taxon>Solanaceae</taxon>
        <taxon>Solanoideae</taxon>
        <taxon>Solaneae</taxon>
        <taxon>Solanum</taxon>
    </lineage>
</organism>
<evidence type="ECO:0000259" key="1">
    <source>
        <dbReference type="Pfam" id="PF00078"/>
    </source>
</evidence>
<protein>
    <recommendedName>
        <fullName evidence="1">Reverse transcriptase domain-containing protein</fullName>
    </recommendedName>
</protein>
<dbReference type="Pfam" id="PF00078">
    <property type="entry name" value="RVT_1"/>
    <property type="match status" value="1"/>
</dbReference>
<dbReference type="Proteomes" id="UP001234989">
    <property type="component" value="Chromosome 5"/>
</dbReference>
<dbReference type="Gene3D" id="3.30.70.270">
    <property type="match status" value="1"/>
</dbReference>
<dbReference type="PANTHER" id="PTHR24559">
    <property type="entry name" value="TRANSPOSON TY3-I GAG-POL POLYPROTEIN"/>
    <property type="match status" value="1"/>
</dbReference>
<dbReference type="PANTHER" id="PTHR24559:SF444">
    <property type="entry name" value="REVERSE TRANSCRIPTASE DOMAIN-CONTAINING PROTEIN"/>
    <property type="match status" value="1"/>
</dbReference>
<gene>
    <name evidence="2" type="ORF">MTR67_023640</name>
</gene>
<dbReference type="AlphaFoldDB" id="A0AAF0R058"/>
<keyword evidence="3" id="KW-1185">Reference proteome</keyword>
<dbReference type="CDD" id="cd01647">
    <property type="entry name" value="RT_LTR"/>
    <property type="match status" value="1"/>
</dbReference>
<reference evidence="2" key="1">
    <citation type="submission" date="2023-08" db="EMBL/GenBank/DDBJ databases">
        <title>A de novo genome assembly of Solanum verrucosum Schlechtendal, a Mexican diploid species geographically isolated from the other diploid A-genome species in potato relatives.</title>
        <authorList>
            <person name="Hosaka K."/>
        </authorList>
    </citation>
    <scope>NUCLEOTIDE SEQUENCE</scope>
    <source>
        <tissue evidence="2">Young leaves</tissue>
    </source>
</reference>
<dbReference type="InterPro" id="IPR043128">
    <property type="entry name" value="Rev_trsase/Diguanyl_cyclase"/>
</dbReference>
<sequence length="333" mass="38272">MVLRVRTPMSSSLIVMRGCISLCHALFLEKYVPQTLRDRKKDEFMALEQDGIVCSHDFHRKSFNEVIDFVRKVEGLRRDGKAKALVMKAKSIGKTKAKTSDAVITEIPGRKKLEWEGVYKPKPAKVECPSTESILVVLEFREVFPTDLRGMPPDRVIDFCIDLEPSTRPISITPHRMASADMRMCIDYRQLNRVTIGNKYLLPRIDDLFDQLQGASVFSEIDLRSGYHKLNIRPEDVPKTTFRTRYGHYEFLVMSFGLIKTPATFMSLMNGVFKPYLDSFVMVFIDDILVYSNSKEEHADHLRIVLGVLGRQNLYAKFLSVCFGWIQLPFKGM</sequence>
<accession>A0AAF0R058</accession>
<dbReference type="InterPro" id="IPR053134">
    <property type="entry name" value="RNA-dir_DNA_polymerase"/>
</dbReference>
<dbReference type="InterPro" id="IPR000477">
    <property type="entry name" value="RT_dom"/>
</dbReference>